<dbReference type="EMBL" id="PDWW01000029">
    <property type="protein sequence ID" value="KAF1723370.1"/>
    <property type="molecule type" value="Genomic_DNA"/>
</dbReference>
<comment type="caution">
    <text evidence="1">The sequence shown here is derived from an EMBL/GenBank/DDBJ whole genome shotgun (WGS) entry which is preliminary data.</text>
</comment>
<dbReference type="Proteomes" id="UP000781710">
    <property type="component" value="Unassembled WGS sequence"/>
</dbReference>
<keyword evidence="2" id="KW-1185">Reference proteome</keyword>
<dbReference type="PROSITE" id="PS51257">
    <property type="entry name" value="PROKAR_LIPOPROTEIN"/>
    <property type="match status" value="1"/>
</dbReference>
<accession>A0ABQ6ZDL4</accession>
<evidence type="ECO:0000313" key="2">
    <source>
        <dbReference type="Proteomes" id="UP000781710"/>
    </source>
</evidence>
<protein>
    <submittedName>
        <fullName evidence="1">Uncharacterized protein</fullName>
    </submittedName>
</protein>
<sequence>MRSIATSALISVATTGCHATMAQSSSDSPSSALPEGHYTNVGAEWPLKFRAHYFGAHCFDTQSCEILYRGFRHGTEDRPSPSVESYGRPLEKLLSAGRGPIPNFPPPARVTWRSKDGTPLEAEIDIGEIFRDELIRHQVAREDALDPATSGTPRIIVEVNDRTINVYMRDMIALKKPQFPDRPHSDFRDDLIKVFSRTY</sequence>
<name>A0ABQ6ZDL4_9GAMM</name>
<evidence type="ECO:0000313" key="1">
    <source>
        <dbReference type="EMBL" id="KAF1723370.1"/>
    </source>
</evidence>
<organism evidence="1 2">
    <name type="scientific">Pseudoxanthomonas japonensis</name>
    <dbReference type="NCBI Taxonomy" id="69284"/>
    <lineage>
        <taxon>Bacteria</taxon>
        <taxon>Pseudomonadati</taxon>
        <taxon>Pseudomonadota</taxon>
        <taxon>Gammaproteobacteria</taxon>
        <taxon>Lysobacterales</taxon>
        <taxon>Lysobacteraceae</taxon>
        <taxon>Pseudoxanthomonas</taxon>
    </lineage>
</organism>
<proteinExistence type="predicted"/>
<reference evidence="1 2" key="1">
    <citation type="submission" date="2017-10" db="EMBL/GenBank/DDBJ databases">
        <title>Whole genome sequencing of members of genus Pseudoxanthomonas.</title>
        <authorList>
            <person name="Kumar S."/>
            <person name="Bansal K."/>
            <person name="Kaur A."/>
            <person name="Patil P."/>
            <person name="Sharma S."/>
            <person name="Patil P.B."/>
        </authorList>
    </citation>
    <scope>NUCLEOTIDE SEQUENCE [LARGE SCALE GENOMIC DNA]</scope>
    <source>
        <strain evidence="1 2">DSM 17109</strain>
    </source>
</reference>
<gene>
    <name evidence="1" type="ORF">CSC78_16390</name>
</gene>